<evidence type="ECO:0000313" key="2">
    <source>
        <dbReference type="EMBL" id="JAP89901.1"/>
    </source>
</evidence>
<dbReference type="EMBL" id="GDID01006705">
    <property type="protein sequence ID" value="JAP89901.1"/>
    <property type="molecule type" value="Transcribed_RNA"/>
</dbReference>
<sequence length="543" mass="63379">KLYTDGFGEIQLKLNENNIFRVKSDELELFKKSLKLQEKTALASVIQRPLPFKAQIEQNPNDIFQLTAENEVLTGQLCVENENIYVLSNDETVKLHIDKIQRLKNLSNQNYQLFKSQKDSVIEFTSKVSASIFLIDNILQLLITNDFDYQINCKLQVQLRPKFLFTVVSDFGFCGYFPNDEYLAKAQEYLGSKFNCSRQFRVTRTQNVILLHLYDSEYKESVSSVEVDVQLNQNEFQQFVVKKLQITEQEAEYRYLETNQCYKGKLITFSEQVEPVEYKKGLFISGQKGEVQIVDLAKIETTLEIQRQQKITSSVFNPEEKTVTLQFDEKIRFSKPYLVVMLKNPDQSFVNVEFVQNRTIQILKVAENSEINQQFEQTILLNSFENVLKVQPHVDLGDFQIIHLIPEYLQKVDIGQILLELDFQQKQSFKLEMIKLKFAKVDKDIIEFQKKVQQQKQLLKSIDVTEQLIGEAQSTAQRQIESLKALGQQKSKVVEGFQKDLRDNEVKIQMFQQRLIGMKNQLTALNEQIEEQEKYIKDVSDKI</sequence>
<organism evidence="2">
    <name type="scientific">Trepomonas sp. PC1</name>
    <dbReference type="NCBI Taxonomy" id="1076344"/>
    <lineage>
        <taxon>Eukaryota</taxon>
        <taxon>Metamonada</taxon>
        <taxon>Diplomonadida</taxon>
        <taxon>Hexamitidae</taxon>
        <taxon>Hexamitinae</taxon>
        <taxon>Trepomonas</taxon>
    </lineage>
</organism>
<gene>
    <name evidence="2" type="ORF">TPC1_30604</name>
</gene>
<feature type="coiled-coil region" evidence="1">
    <location>
        <begin position="508"/>
        <end position="542"/>
    </location>
</feature>
<reference evidence="2" key="1">
    <citation type="submission" date="2015-07" db="EMBL/GenBank/DDBJ databases">
        <title>Adaptation to a free-living lifestyle via gene acquisitions in the diplomonad Trepomonas sp. PC1.</title>
        <authorList>
            <person name="Xu F."/>
            <person name="Jerlstrom-Hultqvist J."/>
            <person name="Kolisko M."/>
            <person name="Simpson A.G.B."/>
            <person name="Roger A.J."/>
            <person name="Svard S.G."/>
            <person name="Andersson J.O."/>
        </authorList>
    </citation>
    <scope>NUCLEOTIDE SEQUENCE</scope>
    <source>
        <strain evidence="2">PC1</strain>
    </source>
</reference>
<name>A0A146K2R0_9EUKA</name>
<protein>
    <submittedName>
        <fullName evidence="2">Uncharacterized protein</fullName>
    </submittedName>
</protein>
<dbReference type="AlphaFoldDB" id="A0A146K2R0"/>
<keyword evidence="1" id="KW-0175">Coiled coil</keyword>
<proteinExistence type="predicted"/>
<feature type="non-terminal residue" evidence="2">
    <location>
        <position position="1"/>
    </location>
</feature>
<evidence type="ECO:0000256" key="1">
    <source>
        <dbReference type="SAM" id="Coils"/>
    </source>
</evidence>
<accession>A0A146K2R0</accession>